<dbReference type="Pfam" id="PF01398">
    <property type="entry name" value="JAB"/>
    <property type="match status" value="1"/>
</dbReference>
<protein>
    <recommendedName>
        <fullName evidence="1">JAB1/MPN/MOV34 metalloenzyme domain-containing protein</fullName>
    </recommendedName>
</protein>
<dbReference type="VEuPathDB" id="FungiDB:MELLADRAFT_105769"/>
<evidence type="ECO:0000259" key="1">
    <source>
        <dbReference type="Pfam" id="PF01398"/>
    </source>
</evidence>
<dbReference type="KEGG" id="mlr:MELLADRAFT_105769"/>
<evidence type="ECO:0000313" key="2">
    <source>
        <dbReference type="EMBL" id="EGG07540.1"/>
    </source>
</evidence>
<proteinExistence type="predicted"/>
<dbReference type="GO" id="GO:0008237">
    <property type="term" value="F:metallopeptidase activity"/>
    <property type="evidence" value="ECO:0007669"/>
    <property type="project" value="InterPro"/>
</dbReference>
<reference evidence="3" key="1">
    <citation type="journal article" date="2011" name="Proc. Natl. Acad. Sci. U.S.A.">
        <title>Obligate biotrophy features unraveled by the genomic analysis of rust fungi.</title>
        <authorList>
            <person name="Duplessis S."/>
            <person name="Cuomo C.A."/>
            <person name="Lin Y.-C."/>
            <person name="Aerts A."/>
            <person name="Tisserant E."/>
            <person name="Veneault-Fourrey C."/>
            <person name="Joly D.L."/>
            <person name="Hacquard S."/>
            <person name="Amselem J."/>
            <person name="Cantarel B.L."/>
            <person name="Chiu R."/>
            <person name="Coutinho P.M."/>
            <person name="Feau N."/>
            <person name="Field M."/>
            <person name="Frey P."/>
            <person name="Gelhaye E."/>
            <person name="Goldberg J."/>
            <person name="Grabherr M.G."/>
            <person name="Kodira C.D."/>
            <person name="Kohler A."/>
            <person name="Kuees U."/>
            <person name="Lindquist E.A."/>
            <person name="Lucas S.M."/>
            <person name="Mago R."/>
            <person name="Mauceli E."/>
            <person name="Morin E."/>
            <person name="Murat C."/>
            <person name="Pangilinan J.L."/>
            <person name="Park R."/>
            <person name="Pearson M."/>
            <person name="Quesneville H."/>
            <person name="Rouhier N."/>
            <person name="Sakthikumar S."/>
            <person name="Salamov A.A."/>
            <person name="Schmutz J."/>
            <person name="Selles B."/>
            <person name="Shapiro H."/>
            <person name="Tanguay P."/>
            <person name="Tuskan G.A."/>
            <person name="Henrissat B."/>
            <person name="Van de Peer Y."/>
            <person name="Rouze P."/>
            <person name="Ellis J.G."/>
            <person name="Dodds P.N."/>
            <person name="Schein J.E."/>
            <person name="Zhong S."/>
            <person name="Hamelin R.C."/>
            <person name="Grigoriev I.V."/>
            <person name="Szabo L.J."/>
            <person name="Martin F."/>
        </authorList>
    </citation>
    <scope>NUCLEOTIDE SEQUENCE [LARGE SCALE GENOMIC DNA]</scope>
    <source>
        <strain evidence="3">98AG31 / pathotype 3-4-7</strain>
    </source>
</reference>
<name>F4RJ96_MELLP</name>
<dbReference type="STRING" id="747676.F4RJ96"/>
<feature type="domain" description="JAB1/MPN/MOV34 metalloenzyme" evidence="1">
    <location>
        <begin position="14"/>
        <end position="59"/>
    </location>
</feature>
<dbReference type="HOGENOM" id="CLU_2264319_0_0_1"/>
<keyword evidence="3" id="KW-1185">Reference proteome</keyword>
<dbReference type="GeneID" id="18922712"/>
<dbReference type="AlphaFoldDB" id="F4RJ96"/>
<dbReference type="Proteomes" id="UP000001072">
    <property type="component" value="Unassembled WGS sequence"/>
</dbReference>
<evidence type="ECO:0000313" key="3">
    <source>
        <dbReference type="Proteomes" id="UP000001072"/>
    </source>
</evidence>
<dbReference type="InterPro" id="IPR000555">
    <property type="entry name" value="JAMM/MPN+_dom"/>
</dbReference>
<sequence length="103" mass="10974">MVAATSEEMVALSTTQVIIHPLVLLSVKDHAARVAKGGRKRVVGVLSGQDLVTSLNVANRLAELAGASVIREFLLHVPSIGVEHLLRNIRDISTGTLSIRVTD</sequence>
<dbReference type="EMBL" id="GL883104">
    <property type="protein sequence ID" value="EGG07540.1"/>
    <property type="molecule type" value="Genomic_DNA"/>
</dbReference>
<dbReference type="InParanoid" id="F4RJ96"/>
<dbReference type="RefSeq" id="XP_007409447.1">
    <property type="nucleotide sequence ID" value="XM_007409385.1"/>
</dbReference>
<gene>
    <name evidence="2" type="ORF">MELLADRAFT_105769</name>
</gene>
<accession>F4RJ96</accession>
<dbReference type="Gene3D" id="3.40.140.10">
    <property type="entry name" value="Cytidine Deaminase, domain 2"/>
    <property type="match status" value="1"/>
</dbReference>
<organism evidence="3">
    <name type="scientific">Melampsora larici-populina (strain 98AG31 / pathotype 3-4-7)</name>
    <name type="common">Poplar leaf rust fungus</name>
    <dbReference type="NCBI Taxonomy" id="747676"/>
    <lineage>
        <taxon>Eukaryota</taxon>
        <taxon>Fungi</taxon>
        <taxon>Dikarya</taxon>
        <taxon>Basidiomycota</taxon>
        <taxon>Pucciniomycotina</taxon>
        <taxon>Pucciniomycetes</taxon>
        <taxon>Pucciniales</taxon>
        <taxon>Melampsoraceae</taxon>
        <taxon>Melampsora</taxon>
    </lineage>
</organism>